<organism evidence="3 4">
    <name type="scientific">Lagenidium giganteum</name>
    <dbReference type="NCBI Taxonomy" id="4803"/>
    <lineage>
        <taxon>Eukaryota</taxon>
        <taxon>Sar</taxon>
        <taxon>Stramenopiles</taxon>
        <taxon>Oomycota</taxon>
        <taxon>Peronosporomycetes</taxon>
        <taxon>Pythiales</taxon>
        <taxon>Pythiaceae</taxon>
    </lineage>
</organism>
<feature type="coiled-coil region" evidence="2">
    <location>
        <begin position="248"/>
        <end position="313"/>
    </location>
</feature>
<dbReference type="CDD" id="cd00030">
    <property type="entry name" value="C2"/>
    <property type="match status" value="1"/>
</dbReference>
<dbReference type="PANTHER" id="PTHR15157:SF5">
    <property type="entry name" value="UV RADIATION RESISTANCE-ASSOCIATED GENE PROTEIN"/>
    <property type="match status" value="1"/>
</dbReference>
<sequence length="529" mass="60298">MSTVAAINGWGTGQSMRHTATLQQLNAFGMRNLSVPGTQCGTLMDLYFKIMVDQQDIYVSEITYNTLNPVWVPFQLEPTLHTADPDGNARLFCGTSFDVVVFQVQVPPQAAPFDRTPGRPRRKSRALSDKILDEDTWQTNSRSFSEAVPPEEIDMVRNANGQLERELFRFSFNVRELDLLPVELADVANLPLNTCVFEFASRCYVRREVIELLLETGVISSKHSRRKGSAIQVKEYSIEQGLDNLQKIMTLKHQVEEIKVTNAALKDQIQKQVQSVEEPVKQSSKRALVQERIDKLRTQVAEKKEALARVRSVMFEERKTFDTDIHIPKALWSTMQMGERYKREKDGILQRRSEVLRAASKIRQRQATLVKQLETVYPIEYVGAGEYSIRGIKIANADLSINSRADEELISTALGYIAHLVFMLSKYLHVSLRYKVVPFSSRSFLKDEINDPQGDYPLYRKGAEKERYEKAILYLRKDVEQLLFSRGLDPTQGSPILARLKALSDAETTWLDNDRELNQAAASNGMITR</sequence>
<reference evidence="3" key="1">
    <citation type="submission" date="2022-11" db="EMBL/GenBank/DDBJ databases">
        <authorList>
            <person name="Morgan W.R."/>
            <person name="Tartar A."/>
        </authorList>
    </citation>
    <scope>NUCLEOTIDE SEQUENCE</scope>
    <source>
        <strain evidence="3">ARSEF 373</strain>
    </source>
</reference>
<reference evidence="3" key="2">
    <citation type="journal article" date="2023" name="Microbiol Resour">
        <title>Decontamination and Annotation of the Draft Genome Sequence of the Oomycete Lagenidium giganteum ARSEF 373.</title>
        <authorList>
            <person name="Morgan W.R."/>
            <person name="Tartar A."/>
        </authorList>
    </citation>
    <scope>NUCLEOTIDE SEQUENCE</scope>
    <source>
        <strain evidence="3">ARSEF 373</strain>
    </source>
</reference>
<protein>
    <submittedName>
        <fullName evidence="3">Uncharacterized protein</fullName>
    </submittedName>
</protein>
<name>A0AAV2Z2R0_9STRA</name>
<dbReference type="GO" id="GO:0000323">
    <property type="term" value="C:lytic vacuole"/>
    <property type="evidence" value="ECO:0007669"/>
    <property type="project" value="TreeGrafter"/>
</dbReference>
<accession>A0AAV2Z2R0</accession>
<evidence type="ECO:0000313" key="3">
    <source>
        <dbReference type="EMBL" id="DAZ99683.1"/>
    </source>
</evidence>
<dbReference type="GO" id="GO:0000149">
    <property type="term" value="F:SNARE binding"/>
    <property type="evidence" value="ECO:0007669"/>
    <property type="project" value="TreeGrafter"/>
</dbReference>
<dbReference type="EMBL" id="DAKRPA010000079">
    <property type="protein sequence ID" value="DAZ99683.1"/>
    <property type="molecule type" value="Genomic_DNA"/>
</dbReference>
<gene>
    <name evidence="3" type="ORF">N0F65_001920</name>
</gene>
<keyword evidence="1 2" id="KW-0175">Coiled coil</keyword>
<evidence type="ECO:0000313" key="4">
    <source>
        <dbReference type="Proteomes" id="UP001146120"/>
    </source>
</evidence>
<evidence type="ECO:0000256" key="2">
    <source>
        <dbReference type="SAM" id="Coils"/>
    </source>
</evidence>
<dbReference type="PANTHER" id="PTHR15157">
    <property type="entry name" value="UV RADIATION RESISTANCE-ASSOCIATED GENE PROTEIN"/>
    <property type="match status" value="1"/>
</dbReference>
<keyword evidence="4" id="KW-1185">Reference proteome</keyword>
<proteinExistence type="predicted"/>
<evidence type="ECO:0000256" key="1">
    <source>
        <dbReference type="ARBA" id="ARBA00023054"/>
    </source>
</evidence>
<comment type="caution">
    <text evidence="3">The sequence shown here is derived from an EMBL/GenBank/DDBJ whole genome shotgun (WGS) entry which is preliminary data.</text>
</comment>
<dbReference type="GO" id="GO:0005768">
    <property type="term" value="C:endosome"/>
    <property type="evidence" value="ECO:0007669"/>
    <property type="project" value="TreeGrafter"/>
</dbReference>
<dbReference type="GO" id="GO:0035493">
    <property type="term" value="P:SNARE complex assembly"/>
    <property type="evidence" value="ECO:0007669"/>
    <property type="project" value="TreeGrafter"/>
</dbReference>
<dbReference type="AlphaFoldDB" id="A0AAV2Z2R0"/>
<dbReference type="Proteomes" id="UP001146120">
    <property type="component" value="Unassembled WGS sequence"/>
</dbReference>